<dbReference type="RefSeq" id="WP_073290592.1">
    <property type="nucleotide sequence ID" value="NZ_FRAV01000003.1"/>
</dbReference>
<dbReference type="AlphaFoldDB" id="A0A1M6RL26"/>
<reference evidence="3" key="1">
    <citation type="submission" date="2016-11" db="EMBL/GenBank/DDBJ databases">
        <authorList>
            <person name="Varghese N."/>
            <person name="Submissions S."/>
        </authorList>
    </citation>
    <scope>NUCLEOTIDE SEQUENCE [LARGE SCALE GENOMIC DNA]</scope>
    <source>
        <strain evidence="3">DSM 26899</strain>
    </source>
</reference>
<accession>A0A1M6RL26</accession>
<keyword evidence="1" id="KW-0812">Transmembrane</keyword>
<dbReference type="STRING" id="1302687.SAMN05444267_100326"/>
<keyword evidence="1" id="KW-0472">Membrane</keyword>
<dbReference type="PROSITE" id="PS51257">
    <property type="entry name" value="PROKAR_LIPOPROTEIN"/>
    <property type="match status" value="1"/>
</dbReference>
<proteinExistence type="predicted"/>
<sequence length="132" mass="14845">MSVQKLYQNSKMRSVLGIVFILCILIFSCAVKFGIKNLLKIQTNSKNNSSIPKEKFTGSTSAWQCNFCKEKDIISNGDVPFSVSDLHGFIAFAFIFLGGAFLLLNSQKHPVYDSSKRGNKVPIFLQYRKLII</sequence>
<dbReference type="EMBL" id="FRAV01000003">
    <property type="protein sequence ID" value="SHK33163.1"/>
    <property type="molecule type" value="Genomic_DNA"/>
</dbReference>
<keyword evidence="3" id="KW-1185">Reference proteome</keyword>
<evidence type="ECO:0000313" key="3">
    <source>
        <dbReference type="Proteomes" id="UP000184364"/>
    </source>
</evidence>
<name>A0A1M6RL26_9FLAO</name>
<feature type="transmembrane region" description="Helical" evidence="1">
    <location>
        <begin position="12"/>
        <end position="35"/>
    </location>
</feature>
<organism evidence="2 3">
    <name type="scientific">Chryseobacterium polytrichastri</name>
    <dbReference type="NCBI Taxonomy" id="1302687"/>
    <lineage>
        <taxon>Bacteria</taxon>
        <taxon>Pseudomonadati</taxon>
        <taxon>Bacteroidota</taxon>
        <taxon>Flavobacteriia</taxon>
        <taxon>Flavobacteriales</taxon>
        <taxon>Weeksellaceae</taxon>
        <taxon>Chryseobacterium group</taxon>
        <taxon>Chryseobacterium</taxon>
    </lineage>
</organism>
<dbReference type="OrthoDB" id="1364664at2"/>
<evidence type="ECO:0000256" key="1">
    <source>
        <dbReference type="SAM" id="Phobius"/>
    </source>
</evidence>
<feature type="transmembrane region" description="Helical" evidence="1">
    <location>
        <begin position="86"/>
        <end position="104"/>
    </location>
</feature>
<keyword evidence="1" id="KW-1133">Transmembrane helix</keyword>
<protein>
    <recommendedName>
        <fullName evidence="4">Lipoprotein</fullName>
    </recommendedName>
</protein>
<evidence type="ECO:0008006" key="4">
    <source>
        <dbReference type="Google" id="ProtNLM"/>
    </source>
</evidence>
<gene>
    <name evidence="2" type="ORF">SAMN05444267_100326</name>
</gene>
<dbReference type="Proteomes" id="UP000184364">
    <property type="component" value="Unassembled WGS sequence"/>
</dbReference>
<evidence type="ECO:0000313" key="2">
    <source>
        <dbReference type="EMBL" id="SHK33163.1"/>
    </source>
</evidence>